<feature type="transmembrane region" description="Helical" evidence="1">
    <location>
        <begin position="15"/>
        <end position="35"/>
    </location>
</feature>
<dbReference type="AlphaFoldDB" id="A0A0A9GKW7"/>
<protein>
    <submittedName>
        <fullName evidence="2">Uncharacterized protein</fullName>
    </submittedName>
</protein>
<organism evidence="2">
    <name type="scientific">Arundo donax</name>
    <name type="common">Giant reed</name>
    <name type="synonym">Donax arundinaceus</name>
    <dbReference type="NCBI Taxonomy" id="35708"/>
    <lineage>
        <taxon>Eukaryota</taxon>
        <taxon>Viridiplantae</taxon>
        <taxon>Streptophyta</taxon>
        <taxon>Embryophyta</taxon>
        <taxon>Tracheophyta</taxon>
        <taxon>Spermatophyta</taxon>
        <taxon>Magnoliopsida</taxon>
        <taxon>Liliopsida</taxon>
        <taxon>Poales</taxon>
        <taxon>Poaceae</taxon>
        <taxon>PACMAD clade</taxon>
        <taxon>Arundinoideae</taxon>
        <taxon>Arundineae</taxon>
        <taxon>Arundo</taxon>
    </lineage>
</organism>
<dbReference type="EMBL" id="GBRH01172121">
    <property type="protein sequence ID" value="JAE25775.1"/>
    <property type="molecule type" value="Transcribed_RNA"/>
</dbReference>
<accession>A0A0A9GKW7</accession>
<name>A0A0A9GKW7_ARUDO</name>
<evidence type="ECO:0000256" key="1">
    <source>
        <dbReference type="SAM" id="Phobius"/>
    </source>
</evidence>
<sequence length="36" mass="3990">MSYFLPLFLPAGLNLLPASTVMFAVQLHLVFIVVVQ</sequence>
<keyword evidence="1" id="KW-0472">Membrane</keyword>
<proteinExistence type="predicted"/>
<keyword evidence="1" id="KW-0812">Transmembrane</keyword>
<keyword evidence="1" id="KW-1133">Transmembrane helix</keyword>
<reference evidence="2" key="2">
    <citation type="journal article" date="2015" name="Data Brief">
        <title>Shoot transcriptome of the giant reed, Arundo donax.</title>
        <authorList>
            <person name="Barrero R.A."/>
            <person name="Guerrero F.D."/>
            <person name="Moolhuijzen P."/>
            <person name="Goolsby J.A."/>
            <person name="Tidwell J."/>
            <person name="Bellgard S.E."/>
            <person name="Bellgard M.I."/>
        </authorList>
    </citation>
    <scope>NUCLEOTIDE SEQUENCE</scope>
    <source>
        <tissue evidence="2">Shoot tissue taken approximately 20 cm above the soil surface</tissue>
    </source>
</reference>
<evidence type="ECO:0000313" key="2">
    <source>
        <dbReference type="EMBL" id="JAE25775.1"/>
    </source>
</evidence>
<reference evidence="2" key="1">
    <citation type="submission" date="2014-09" db="EMBL/GenBank/DDBJ databases">
        <authorList>
            <person name="Magalhaes I.L.F."/>
            <person name="Oliveira U."/>
            <person name="Santos F.R."/>
            <person name="Vidigal T.H.D.A."/>
            <person name="Brescovit A.D."/>
            <person name="Santos A.J."/>
        </authorList>
    </citation>
    <scope>NUCLEOTIDE SEQUENCE</scope>
    <source>
        <tissue evidence="2">Shoot tissue taken approximately 20 cm above the soil surface</tissue>
    </source>
</reference>